<reference evidence="1 2" key="1">
    <citation type="journal article" date="2015" name="Proc. Natl. Acad. Sci. U.S.A.">
        <title>The resurrection genome of Boea hygrometrica: A blueprint for survival of dehydration.</title>
        <authorList>
            <person name="Xiao L."/>
            <person name="Yang G."/>
            <person name="Zhang L."/>
            <person name="Yang X."/>
            <person name="Zhao S."/>
            <person name="Ji Z."/>
            <person name="Zhou Q."/>
            <person name="Hu M."/>
            <person name="Wang Y."/>
            <person name="Chen M."/>
            <person name="Xu Y."/>
            <person name="Jin H."/>
            <person name="Xiao X."/>
            <person name="Hu G."/>
            <person name="Bao F."/>
            <person name="Hu Y."/>
            <person name="Wan P."/>
            <person name="Li L."/>
            <person name="Deng X."/>
            <person name="Kuang T."/>
            <person name="Xiang C."/>
            <person name="Zhu J.K."/>
            <person name="Oliver M.J."/>
            <person name="He Y."/>
        </authorList>
    </citation>
    <scope>NUCLEOTIDE SEQUENCE [LARGE SCALE GENOMIC DNA]</scope>
    <source>
        <strain evidence="2">cv. XS01</strain>
    </source>
</reference>
<gene>
    <name evidence="1" type="ORF">F511_45906</name>
</gene>
<sequence length="125" mass="13926">MGPTSNIGPKTSWAARDRPELNLEEKFSRRNNLPEIVAGRRLPPPCCVRRLAARLPQQVRRMALVAPTSGATFIFWPAIIAQQLCTKQQHHTAASAQQFARLAFGLLSASRRDKRAIIARSTDQP</sequence>
<name>A0A2Z6ZVC5_9LAMI</name>
<organism evidence="1 2">
    <name type="scientific">Dorcoceras hygrometricum</name>
    <dbReference type="NCBI Taxonomy" id="472368"/>
    <lineage>
        <taxon>Eukaryota</taxon>
        <taxon>Viridiplantae</taxon>
        <taxon>Streptophyta</taxon>
        <taxon>Embryophyta</taxon>
        <taxon>Tracheophyta</taxon>
        <taxon>Spermatophyta</taxon>
        <taxon>Magnoliopsida</taxon>
        <taxon>eudicotyledons</taxon>
        <taxon>Gunneridae</taxon>
        <taxon>Pentapetalae</taxon>
        <taxon>asterids</taxon>
        <taxon>lamiids</taxon>
        <taxon>Lamiales</taxon>
        <taxon>Gesneriaceae</taxon>
        <taxon>Didymocarpoideae</taxon>
        <taxon>Trichosporeae</taxon>
        <taxon>Loxocarpinae</taxon>
        <taxon>Dorcoceras</taxon>
    </lineage>
</organism>
<accession>A0A2Z6ZVC5</accession>
<proteinExistence type="predicted"/>
<evidence type="ECO:0000313" key="1">
    <source>
        <dbReference type="EMBL" id="KZV06612.1"/>
    </source>
</evidence>
<keyword evidence="2" id="KW-1185">Reference proteome</keyword>
<protein>
    <submittedName>
        <fullName evidence="1">Uncharacterized protein</fullName>
    </submittedName>
</protein>
<evidence type="ECO:0000313" key="2">
    <source>
        <dbReference type="Proteomes" id="UP000250235"/>
    </source>
</evidence>
<dbReference type="AlphaFoldDB" id="A0A2Z6ZVC5"/>
<dbReference type="Proteomes" id="UP000250235">
    <property type="component" value="Unassembled WGS sequence"/>
</dbReference>
<dbReference type="EMBL" id="KV072938">
    <property type="protein sequence ID" value="KZV06612.1"/>
    <property type="molecule type" value="Genomic_DNA"/>
</dbReference>